<feature type="non-terminal residue" evidence="2">
    <location>
        <position position="49"/>
    </location>
</feature>
<reference evidence="2" key="1">
    <citation type="journal article" date="2015" name="Nature">
        <title>Complex archaea that bridge the gap between prokaryotes and eukaryotes.</title>
        <authorList>
            <person name="Spang A."/>
            <person name="Saw J.H."/>
            <person name="Jorgensen S.L."/>
            <person name="Zaremba-Niedzwiedzka K."/>
            <person name="Martijn J."/>
            <person name="Lind A.E."/>
            <person name="van Eijk R."/>
            <person name="Schleper C."/>
            <person name="Guy L."/>
            <person name="Ettema T.J."/>
        </authorList>
    </citation>
    <scope>NUCLEOTIDE SEQUENCE</scope>
</reference>
<name>A0A0F9HCJ3_9ZZZZ</name>
<sequence length="49" mass="5394">MTSIIISLIPTTVMLLLGAALWFTDPLVRERRVVVATSRCCGCGAQHHR</sequence>
<accession>A0A0F9HCJ3</accession>
<keyword evidence="1" id="KW-0472">Membrane</keyword>
<gene>
    <name evidence="2" type="ORF">LCGC14_1800420</name>
</gene>
<keyword evidence="1" id="KW-0812">Transmembrane</keyword>
<dbReference type="EMBL" id="LAZR01017338">
    <property type="protein sequence ID" value="KKM00832.1"/>
    <property type="molecule type" value="Genomic_DNA"/>
</dbReference>
<keyword evidence="1" id="KW-1133">Transmembrane helix</keyword>
<protein>
    <submittedName>
        <fullName evidence="2">Uncharacterized protein</fullName>
    </submittedName>
</protein>
<feature type="transmembrane region" description="Helical" evidence="1">
    <location>
        <begin position="6"/>
        <end position="23"/>
    </location>
</feature>
<evidence type="ECO:0000313" key="2">
    <source>
        <dbReference type="EMBL" id="KKM00832.1"/>
    </source>
</evidence>
<proteinExistence type="predicted"/>
<comment type="caution">
    <text evidence="2">The sequence shown here is derived from an EMBL/GenBank/DDBJ whole genome shotgun (WGS) entry which is preliminary data.</text>
</comment>
<evidence type="ECO:0000256" key="1">
    <source>
        <dbReference type="SAM" id="Phobius"/>
    </source>
</evidence>
<dbReference type="AlphaFoldDB" id="A0A0F9HCJ3"/>
<organism evidence="2">
    <name type="scientific">marine sediment metagenome</name>
    <dbReference type="NCBI Taxonomy" id="412755"/>
    <lineage>
        <taxon>unclassified sequences</taxon>
        <taxon>metagenomes</taxon>
        <taxon>ecological metagenomes</taxon>
    </lineage>
</organism>